<sequence length="290" mass="30065">MTAYDPAGLHLEEAGDGGPLLLCLHGIGSSSAAFAPQFAALGGTYRMVAWDAPGYGRSADPEAPLTMDDFADLAAEVIRARGGRAHVLGVSWGGVIALRLGVRHPGLVASLMVVGSTPGSGTDPDKAAAMRARAGELARLGPEAFAAARGPRLLTEGAPAELVERVTATMAASVRLPGYGHAAEAMATTDLRGELHRVTAPTLVLCGDQDRITGPDASQALAGGLHKTAYVIVKDAGHLANQEQPEHVNAWLASHLHIATDPMPTDPDPMNHLPADPVPTRHPEPSRRKG</sequence>
<dbReference type="Proteomes" id="UP000186168">
    <property type="component" value="Unassembled WGS sequence"/>
</dbReference>
<dbReference type="Gene3D" id="3.40.50.1820">
    <property type="entry name" value="alpha/beta hydrolase"/>
    <property type="match status" value="1"/>
</dbReference>
<evidence type="ECO:0000313" key="5">
    <source>
        <dbReference type="Proteomes" id="UP000186168"/>
    </source>
</evidence>
<keyword evidence="1 4" id="KW-0378">Hydrolase</keyword>
<dbReference type="GO" id="GO:0016020">
    <property type="term" value="C:membrane"/>
    <property type="evidence" value="ECO:0007669"/>
    <property type="project" value="TreeGrafter"/>
</dbReference>
<comment type="caution">
    <text evidence="4">The sequence shown here is derived from an EMBL/GenBank/DDBJ whole genome shotgun (WGS) entry which is preliminary data.</text>
</comment>
<dbReference type="GeneID" id="96747884"/>
<keyword evidence="5" id="KW-1185">Reference proteome</keyword>
<organism evidence="4 5">
    <name type="scientific">Streptomyces sparsogenes DSM 40356</name>
    <dbReference type="NCBI Taxonomy" id="1331668"/>
    <lineage>
        <taxon>Bacteria</taxon>
        <taxon>Bacillati</taxon>
        <taxon>Actinomycetota</taxon>
        <taxon>Actinomycetes</taxon>
        <taxon>Kitasatosporales</taxon>
        <taxon>Streptomycetaceae</taxon>
        <taxon>Streptomyces</taxon>
    </lineage>
</organism>
<dbReference type="PANTHER" id="PTHR43798">
    <property type="entry name" value="MONOACYLGLYCEROL LIPASE"/>
    <property type="match status" value="1"/>
</dbReference>
<dbReference type="InterPro" id="IPR029058">
    <property type="entry name" value="AB_hydrolase_fold"/>
</dbReference>
<dbReference type="PRINTS" id="PR00412">
    <property type="entry name" value="EPOXHYDRLASE"/>
</dbReference>
<dbReference type="STRING" id="67365.GCA_001704635_03303"/>
<dbReference type="AlphaFoldDB" id="A0A1R1SDT5"/>
<dbReference type="PANTHER" id="PTHR43798:SF31">
    <property type="entry name" value="AB HYDROLASE SUPERFAMILY PROTEIN YCLE"/>
    <property type="match status" value="1"/>
</dbReference>
<protein>
    <submittedName>
        <fullName evidence="4">Beta-ketoadipate enol-lactone hydrolase</fullName>
    </submittedName>
</protein>
<feature type="domain" description="AB hydrolase-1" evidence="3">
    <location>
        <begin position="21"/>
        <end position="246"/>
    </location>
</feature>
<evidence type="ECO:0000313" key="4">
    <source>
        <dbReference type="EMBL" id="OMI36436.1"/>
    </source>
</evidence>
<feature type="compositionally biased region" description="Basic and acidic residues" evidence="2">
    <location>
        <begin position="279"/>
        <end position="290"/>
    </location>
</feature>
<accession>A0A1R1SDT5</accession>
<dbReference type="InterPro" id="IPR000639">
    <property type="entry name" value="Epox_hydrolase-like"/>
</dbReference>
<dbReference type="SUPFAM" id="SSF53474">
    <property type="entry name" value="alpha/beta-Hydrolases"/>
    <property type="match status" value="1"/>
</dbReference>
<reference evidence="4 5" key="1">
    <citation type="submission" date="2013-05" db="EMBL/GenBank/DDBJ databases">
        <title>Genome sequence of Streptomyces sparsogenes DSM 40356.</title>
        <authorList>
            <person name="Coyne S."/>
            <person name="Seebeck F.P."/>
        </authorList>
    </citation>
    <scope>NUCLEOTIDE SEQUENCE [LARGE SCALE GENOMIC DNA]</scope>
    <source>
        <strain evidence="4 5">DSM 40356</strain>
    </source>
</reference>
<dbReference type="GO" id="GO:0016787">
    <property type="term" value="F:hydrolase activity"/>
    <property type="evidence" value="ECO:0007669"/>
    <property type="project" value="UniProtKB-KW"/>
</dbReference>
<dbReference type="Pfam" id="PF12697">
    <property type="entry name" value="Abhydrolase_6"/>
    <property type="match status" value="1"/>
</dbReference>
<dbReference type="PRINTS" id="PR00111">
    <property type="entry name" value="ABHYDROLASE"/>
</dbReference>
<evidence type="ECO:0000256" key="1">
    <source>
        <dbReference type="ARBA" id="ARBA00022801"/>
    </source>
</evidence>
<gene>
    <name evidence="4" type="ORF">SPAR_26171</name>
</gene>
<proteinExistence type="predicted"/>
<evidence type="ECO:0000259" key="3">
    <source>
        <dbReference type="Pfam" id="PF12697"/>
    </source>
</evidence>
<dbReference type="InterPro" id="IPR000073">
    <property type="entry name" value="AB_hydrolase_1"/>
</dbReference>
<dbReference type="EMBL" id="ASQP01000335">
    <property type="protein sequence ID" value="OMI36436.1"/>
    <property type="molecule type" value="Genomic_DNA"/>
</dbReference>
<evidence type="ECO:0000256" key="2">
    <source>
        <dbReference type="SAM" id="MobiDB-lite"/>
    </source>
</evidence>
<name>A0A1R1SDT5_9ACTN</name>
<feature type="region of interest" description="Disordered" evidence="2">
    <location>
        <begin position="260"/>
        <end position="290"/>
    </location>
</feature>
<dbReference type="RefSeq" id="WP_079151403.1">
    <property type="nucleotide sequence ID" value="NZ_ASQP01000335.1"/>
</dbReference>
<dbReference type="InterPro" id="IPR050266">
    <property type="entry name" value="AB_hydrolase_sf"/>
</dbReference>